<dbReference type="RefSeq" id="WP_114827248.1">
    <property type="nucleotide sequence ID" value="NZ_QQTO01000019.1"/>
</dbReference>
<dbReference type="OrthoDB" id="9787920at2"/>
<keyword evidence="2" id="KW-0808">Transferase</keyword>
<dbReference type="Proteomes" id="UP000255207">
    <property type="component" value="Unassembled WGS sequence"/>
</dbReference>
<organism evidence="2 3">
    <name type="scientific">Bosea caraganae</name>
    <dbReference type="NCBI Taxonomy" id="2763117"/>
    <lineage>
        <taxon>Bacteria</taxon>
        <taxon>Pseudomonadati</taxon>
        <taxon>Pseudomonadota</taxon>
        <taxon>Alphaproteobacteria</taxon>
        <taxon>Hyphomicrobiales</taxon>
        <taxon>Boseaceae</taxon>
        <taxon>Bosea</taxon>
    </lineage>
</organism>
<dbReference type="AlphaFoldDB" id="A0A370LB22"/>
<evidence type="ECO:0000313" key="2">
    <source>
        <dbReference type="EMBL" id="RDJ29131.1"/>
    </source>
</evidence>
<proteinExistence type="predicted"/>
<dbReference type="PROSITE" id="PS51186">
    <property type="entry name" value="GNAT"/>
    <property type="match status" value="1"/>
</dbReference>
<dbReference type="CDD" id="cd04301">
    <property type="entry name" value="NAT_SF"/>
    <property type="match status" value="1"/>
</dbReference>
<dbReference type="EMBL" id="QQTP01000001">
    <property type="protein sequence ID" value="RDJ29131.1"/>
    <property type="molecule type" value="Genomic_DNA"/>
</dbReference>
<keyword evidence="3" id="KW-1185">Reference proteome</keyword>
<gene>
    <name evidence="2" type="ORF">DWE98_00685</name>
</gene>
<evidence type="ECO:0000259" key="1">
    <source>
        <dbReference type="PROSITE" id="PS51186"/>
    </source>
</evidence>
<dbReference type="Pfam" id="PF00583">
    <property type="entry name" value="Acetyltransf_1"/>
    <property type="match status" value="1"/>
</dbReference>
<feature type="domain" description="N-acetyltransferase" evidence="1">
    <location>
        <begin position="1"/>
        <end position="140"/>
    </location>
</feature>
<comment type="caution">
    <text evidence="2">The sequence shown here is derived from an EMBL/GenBank/DDBJ whole genome shotgun (WGS) entry which is preliminary data.</text>
</comment>
<sequence length="144" mass="15746">MPDYTVDLTDTVDPEFQTVITDGLTGYNKEMGGAGDGKPLTIAIKDQDGRFVGGLLGRSSMGLLFINLFYLPKSLRGSGLGTRILKMAEDEARNRGCNKAVLYTISFQAPDFYKRHGWQVFGEITPNPGATRFFMTKDLAAPTA</sequence>
<protein>
    <submittedName>
        <fullName evidence="2">GNAT family N-acetyltransferase</fullName>
    </submittedName>
</protein>
<accession>A0A370LB22</accession>
<dbReference type="SUPFAM" id="SSF55729">
    <property type="entry name" value="Acyl-CoA N-acyltransferases (Nat)"/>
    <property type="match status" value="1"/>
</dbReference>
<evidence type="ECO:0000313" key="3">
    <source>
        <dbReference type="Proteomes" id="UP000255207"/>
    </source>
</evidence>
<name>A0A370LB22_9HYPH</name>
<reference evidence="3" key="1">
    <citation type="submission" date="2018-07" db="EMBL/GenBank/DDBJ databases">
        <authorList>
            <person name="Safronova V.I."/>
            <person name="Chirak E.R."/>
            <person name="Sazanova A.L."/>
        </authorList>
    </citation>
    <scope>NUCLEOTIDE SEQUENCE [LARGE SCALE GENOMIC DNA]</scope>
    <source>
        <strain evidence="3">RCAM04685</strain>
    </source>
</reference>
<dbReference type="InterPro" id="IPR016181">
    <property type="entry name" value="Acyl_CoA_acyltransferase"/>
</dbReference>
<dbReference type="GO" id="GO:0016747">
    <property type="term" value="F:acyltransferase activity, transferring groups other than amino-acyl groups"/>
    <property type="evidence" value="ECO:0007669"/>
    <property type="project" value="InterPro"/>
</dbReference>
<dbReference type="InterPro" id="IPR000182">
    <property type="entry name" value="GNAT_dom"/>
</dbReference>
<dbReference type="Gene3D" id="3.40.630.30">
    <property type="match status" value="1"/>
</dbReference>